<protein>
    <recommendedName>
        <fullName evidence="6">Protein HflK</fullName>
    </recommendedName>
</protein>
<comment type="caution">
    <text evidence="9">The sequence shown here is derived from an EMBL/GenBank/DDBJ whole genome shotgun (WGS) entry which is preliminary data.</text>
</comment>
<dbReference type="GO" id="GO:0006508">
    <property type="term" value="P:proteolysis"/>
    <property type="evidence" value="ECO:0007669"/>
    <property type="project" value="UniProtKB-KW"/>
</dbReference>
<evidence type="ECO:0000256" key="5">
    <source>
        <dbReference type="ARBA" id="ARBA00023136"/>
    </source>
</evidence>
<evidence type="ECO:0000256" key="3">
    <source>
        <dbReference type="ARBA" id="ARBA00022692"/>
    </source>
</evidence>
<dbReference type="FunFam" id="3.30.479.30:FF:000007">
    <property type="entry name" value="Protein HflK"/>
    <property type="match status" value="1"/>
</dbReference>
<reference evidence="9" key="2">
    <citation type="journal article" date="2021" name="bioRxiv">
        <title>Identification of Pectobacterium species isolated from the soft rot of tetecho (Neobuxbaumia tetetzo), a columnar cactus, and associated metagenomics.</title>
        <authorList>
            <person name="Vargas-Peralta D."/>
            <person name="Narvaez-Barragan D.A."/>
            <person name="de Sandozequi A."/>
            <person name="Romero-Gutierrez M.F."/>
            <person name="Segovia L."/>
            <person name="Martinez-Anaya C."/>
            <person name="Alcaraz L.D."/>
            <person name="de la Torre Almaraz R."/>
        </authorList>
    </citation>
    <scope>NUCLEOTIDE SEQUENCE</scope>
    <source>
        <strain evidence="9">A3</strain>
    </source>
</reference>
<feature type="compositionally biased region" description="Basic and acidic residues" evidence="7">
    <location>
        <begin position="401"/>
        <end position="418"/>
    </location>
</feature>
<dbReference type="NCBIfam" id="NF008181">
    <property type="entry name" value="PRK10930.1"/>
    <property type="match status" value="1"/>
</dbReference>
<dbReference type="Proteomes" id="UP000696310">
    <property type="component" value="Unassembled WGS sequence"/>
</dbReference>
<dbReference type="EMBL" id="SGPX01000004">
    <property type="protein sequence ID" value="MCL6351439.1"/>
    <property type="molecule type" value="Genomic_DNA"/>
</dbReference>
<dbReference type="EMBL" id="JAESHX010000053">
    <property type="protein sequence ID" value="MBW5892678.1"/>
    <property type="molecule type" value="Genomic_DNA"/>
</dbReference>
<dbReference type="PRINTS" id="PR00721">
    <property type="entry name" value="STOMATIN"/>
</dbReference>
<comment type="subunit">
    <text evidence="6">HflC and HflK may interact to form a multimeric complex.</text>
</comment>
<feature type="transmembrane region" description="Helical" evidence="6">
    <location>
        <begin position="79"/>
        <end position="99"/>
    </location>
</feature>
<dbReference type="InterPro" id="IPR001107">
    <property type="entry name" value="Band_7"/>
</dbReference>
<dbReference type="Proteomes" id="UP001057360">
    <property type="component" value="Unassembled WGS sequence"/>
</dbReference>
<dbReference type="GeneID" id="61409679"/>
<dbReference type="SUPFAM" id="SSF117892">
    <property type="entry name" value="Band 7/SPFH domain"/>
    <property type="match status" value="1"/>
</dbReference>
<dbReference type="Gene3D" id="3.30.479.30">
    <property type="entry name" value="Band 7 domain"/>
    <property type="match status" value="1"/>
</dbReference>
<dbReference type="GO" id="GO:0016020">
    <property type="term" value="C:membrane"/>
    <property type="evidence" value="ECO:0007669"/>
    <property type="project" value="UniProtKB-SubCell"/>
</dbReference>
<dbReference type="PANTHER" id="PTHR43327:SF2">
    <property type="entry name" value="MODULATOR OF FTSH PROTEASE HFLK"/>
    <property type="match status" value="1"/>
</dbReference>
<keyword evidence="9" id="KW-0645">Protease</keyword>
<evidence type="ECO:0000256" key="7">
    <source>
        <dbReference type="SAM" id="MobiDB-lite"/>
    </source>
</evidence>
<evidence type="ECO:0000313" key="12">
    <source>
        <dbReference type="Proteomes" id="UP000696310"/>
    </source>
</evidence>
<comment type="function">
    <text evidence="6">HflC and HflK could encode or regulate a protease.</text>
</comment>
<evidence type="ECO:0000313" key="9">
    <source>
        <dbReference type="EMBL" id="MBW5892678.1"/>
    </source>
</evidence>
<name>A0AAQ1B1R9_9GAMM</name>
<evidence type="ECO:0000256" key="6">
    <source>
        <dbReference type="RuleBase" id="RU364113"/>
    </source>
</evidence>
<reference evidence="10" key="1">
    <citation type="submission" date="2019-02" db="EMBL/GenBank/DDBJ databases">
        <title>New Zealand Erwinia strains with phe-tRNA free attachment sites.</title>
        <authorList>
            <person name="Nunes-Leite L."/>
            <person name="Pitman A.R."/>
        </authorList>
    </citation>
    <scope>NUCLEOTIDE SEQUENCE</scope>
    <source>
        <strain evidence="11">Ec-140</strain>
        <strain evidence="10">Ec-143</strain>
    </source>
</reference>
<dbReference type="InterPro" id="IPR010201">
    <property type="entry name" value="HflK"/>
</dbReference>
<evidence type="ECO:0000313" key="10">
    <source>
        <dbReference type="EMBL" id="MCL6351439.1"/>
    </source>
</evidence>
<evidence type="ECO:0000256" key="1">
    <source>
        <dbReference type="ARBA" id="ARBA00004167"/>
    </source>
</evidence>
<dbReference type="RefSeq" id="WP_095700692.1">
    <property type="nucleotide sequence ID" value="NZ_CABFUW010000010.1"/>
</dbReference>
<dbReference type="KEGG" id="ppoa:BJK05_13575"/>
<evidence type="ECO:0000313" key="13">
    <source>
        <dbReference type="Proteomes" id="UP001055618"/>
    </source>
</evidence>
<dbReference type="InterPro" id="IPR050710">
    <property type="entry name" value="Band7/mec-2_domain"/>
</dbReference>
<dbReference type="AlphaFoldDB" id="A0AAQ1B1R9"/>
<keyword evidence="4 6" id="KW-1133">Transmembrane helix</keyword>
<dbReference type="CDD" id="cd03404">
    <property type="entry name" value="SPFH_HflK"/>
    <property type="match status" value="1"/>
</dbReference>
<feature type="region of interest" description="Disordered" evidence="7">
    <location>
        <begin position="1"/>
        <end position="45"/>
    </location>
</feature>
<dbReference type="InterPro" id="IPR001972">
    <property type="entry name" value="Stomatin_HflK_fam"/>
</dbReference>
<feature type="region of interest" description="Disordered" evidence="7">
    <location>
        <begin position="359"/>
        <end position="418"/>
    </location>
</feature>
<gene>
    <name evidence="9" type="primary">hflK</name>
    <name evidence="10" type="ORF">EXT50_09670</name>
    <name evidence="11" type="ORF">EXT53_08160</name>
    <name evidence="9" type="ORF">IM880_10690</name>
</gene>
<dbReference type="GO" id="GO:0008233">
    <property type="term" value="F:peptidase activity"/>
    <property type="evidence" value="ECO:0007669"/>
    <property type="project" value="UniProtKB-KW"/>
</dbReference>
<dbReference type="PANTHER" id="PTHR43327">
    <property type="entry name" value="STOMATIN-LIKE PROTEIN 2, MITOCHONDRIAL"/>
    <property type="match status" value="1"/>
</dbReference>
<evidence type="ECO:0000256" key="4">
    <source>
        <dbReference type="ARBA" id="ARBA00022989"/>
    </source>
</evidence>
<dbReference type="InterPro" id="IPR036013">
    <property type="entry name" value="Band_7/SPFH_dom_sf"/>
</dbReference>
<dbReference type="SMART" id="SM00244">
    <property type="entry name" value="PHB"/>
    <property type="match status" value="1"/>
</dbReference>
<proteinExistence type="inferred from homology"/>
<organism evidence="9 12">
    <name type="scientific">Pectobacterium polaris</name>
    <dbReference type="NCBI Taxonomy" id="2042057"/>
    <lineage>
        <taxon>Bacteria</taxon>
        <taxon>Pseudomonadati</taxon>
        <taxon>Pseudomonadota</taxon>
        <taxon>Gammaproteobacteria</taxon>
        <taxon>Enterobacterales</taxon>
        <taxon>Pectobacteriaceae</taxon>
        <taxon>Pectobacterium</taxon>
    </lineage>
</organism>
<keyword evidence="5 6" id="KW-0472">Membrane</keyword>
<dbReference type="Pfam" id="PF12221">
    <property type="entry name" value="HflK_N"/>
    <property type="match status" value="1"/>
</dbReference>
<dbReference type="EMBL" id="SGPY01000004">
    <property type="protein sequence ID" value="MCL6368533.1"/>
    <property type="molecule type" value="Genomic_DNA"/>
</dbReference>
<accession>A0AAQ1B1R9</accession>
<feature type="compositionally biased region" description="Polar residues" evidence="7">
    <location>
        <begin position="1"/>
        <end position="10"/>
    </location>
</feature>
<sequence length="418" mass="45676">MAWNQPGNNGQDRDPWGSSSNNGGNSGGNNNKGGRDQGPPDLDDIFRKLSKKLSDLGGGKGSGSSNSGNSGGPALGGRIVGIAAVAAVVIWAATGFYTIKEAERGVVTRFGKFSHLVGPGLNWKPTFIDSVRAVNVESVRELATSGVMLTSDENVVRVEMNVQYRVTQPEQYLFSVTNADDSLRQATDSALRGVIGKYTMDKILTEGRTIVRTDTQRVLEETVRPYNMGITLLDVNFQTARPPEEVKAAFDDAIAARENEQQYIREAEAYANEVQPRANGQAQRILEESRAYKTRTVLEAQGEVARFARVLPEYKAAPEITRERLYIETMERVLSHTRKVLVNDKGSNLMVLPLDQMLRGQGGENTQSNNSSANPLRLPSNSSGAANSNQTRSSNNGNIMDQRRANAQRDDLTRVGRE</sequence>
<feature type="compositionally biased region" description="Polar residues" evidence="7">
    <location>
        <begin position="364"/>
        <end position="399"/>
    </location>
</feature>
<dbReference type="NCBIfam" id="TIGR01933">
    <property type="entry name" value="hflK"/>
    <property type="match status" value="1"/>
</dbReference>
<keyword evidence="13" id="KW-1185">Reference proteome</keyword>
<evidence type="ECO:0000256" key="2">
    <source>
        <dbReference type="ARBA" id="ARBA00006971"/>
    </source>
</evidence>
<dbReference type="Pfam" id="PF01145">
    <property type="entry name" value="Band_7"/>
    <property type="match status" value="1"/>
</dbReference>
<dbReference type="InterPro" id="IPR020980">
    <property type="entry name" value="Membrane_HflK_N"/>
</dbReference>
<keyword evidence="3 6" id="KW-0812">Transmembrane</keyword>
<dbReference type="Proteomes" id="UP001055618">
    <property type="component" value="Unassembled WGS sequence"/>
</dbReference>
<feature type="domain" description="Band 7" evidence="8">
    <location>
        <begin position="94"/>
        <end position="254"/>
    </location>
</feature>
<keyword evidence="9" id="KW-0378">Hydrolase</keyword>
<reference evidence="9" key="3">
    <citation type="submission" date="2021-01" db="EMBL/GenBank/DDBJ databases">
        <authorList>
            <person name="Vargas Peralta D."/>
        </authorList>
    </citation>
    <scope>NUCLEOTIDE SEQUENCE</scope>
    <source>
        <strain evidence="9">A3</strain>
    </source>
</reference>
<comment type="subcellular location">
    <subcellularLocation>
        <location evidence="1">Membrane</location>
        <topology evidence="1">Single-pass membrane protein</topology>
    </subcellularLocation>
</comment>
<evidence type="ECO:0000313" key="11">
    <source>
        <dbReference type="EMBL" id="MCL6368533.1"/>
    </source>
</evidence>
<evidence type="ECO:0000259" key="8">
    <source>
        <dbReference type="SMART" id="SM00244"/>
    </source>
</evidence>
<comment type="similarity">
    <text evidence="2 6">Belongs to the band 7/mec-2 family. HflK subfamily.</text>
</comment>